<organism evidence="1 2">
    <name type="scientific">Rhizopus microsporus</name>
    <dbReference type="NCBI Taxonomy" id="58291"/>
    <lineage>
        <taxon>Eukaryota</taxon>
        <taxon>Fungi</taxon>
        <taxon>Fungi incertae sedis</taxon>
        <taxon>Mucoromycota</taxon>
        <taxon>Mucoromycotina</taxon>
        <taxon>Mucoromycetes</taxon>
        <taxon>Mucorales</taxon>
        <taxon>Mucorineae</taxon>
        <taxon>Rhizopodaceae</taxon>
        <taxon>Rhizopus</taxon>
    </lineage>
</organism>
<dbReference type="AlphaFoldDB" id="A0A1X0S594"/>
<evidence type="ECO:0000313" key="2">
    <source>
        <dbReference type="Proteomes" id="UP000242381"/>
    </source>
</evidence>
<accession>A0A1X0S594</accession>
<evidence type="ECO:0000313" key="1">
    <source>
        <dbReference type="EMBL" id="ORE19321.1"/>
    </source>
</evidence>
<sequence>MPCKLSTTLNHFLLKLNSNIAKGSTPSSSTSKSKRQKTQCKSSLKGISSQPDYSHFTRKCKVSSFLNEDYKEYRQILRKLAEEFSLSRANAMNLGLLIISNWIEKKAKLINVIDECYEKFNTTIKCPLTTEYLYEIPVLDSMHIALAGNYTDTIIQNISIHLTRNNFAGFSEERKGRAKQYI</sequence>
<dbReference type="Proteomes" id="UP000242381">
    <property type="component" value="Unassembled WGS sequence"/>
</dbReference>
<reference evidence="1 2" key="1">
    <citation type="journal article" date="2016" name="Proc. Natl. Acad. Sci. U.S.A.">
        <title>Lipid metabolic changes in an early divergent fungus govern the establishment of a mutualistic symbiosis with endobacteria.</title>
        <authorList>
            <person name="Lastovetsky O.A."/>
            <person name="Gaspar M.L."/>
            <person name="Mondo S.J."/>
            <person name="LaButti K.M."/>
            <person name="Sandor L."/>
            <person name="Grigoriev I.V."/>
            <person name="Henry S.A."/>
            <person name="Pawlowska T.E."/>
        </authorList>
    </citation>
    <scope>NUCLEOTIDE SEQUENCE [LARGE SCALE GENOMIC DNA]</scope>
    <source>
        <strain evidence="1 2">ATCC 11559</strain>
    </source>
</reference>
<gene>
    <name evidence="1" type="ORF">BCV71DRAFT_254961</name>
</gene>
<protein>
    <submittedName>
        <fullName evidence="1">Uncharacterized protein</fullName>
    </submittedName>
</protein>
<dbReference type="EMBL" id="KV921313">
    <property type="protein sequence ID" value="ORE19321.1"/>
    <property type="molecule type" value="Genomic_DNA"/>
</dbReference>
<name>A0A1X0S594_RHIZD</name>
<proteinExistence type="predicted"/>